<reference evidence="1 2" key="1">
    <citation type="submission" date="2018-02" db="EMBL/GenBank/DDBJ databases">
        <title>Genomic Encyclopedia of Archaeal and Bacterial Type Strains, Phase II (KMG-II): from individual species to whole genera.</title>
        <authorList>
            <person name="Goeker M."/>
        </authorList>
    </citation>
    <scope>NUCLEOTIDE SEQUENCE [LARGE SCALE GENOMIC DNA]</scope>
    <source>
        <strain evidence="1 2">DSM 29526</strain>
    </source>
</reference>
<sequence length="445" mass="50182">MLSRCLSTLFPILLVFCSCQSSPRGERTEGATGPTAYDTLTDADFPANFPRYPLLFSDSLQRGLAAGHIRPGFHHPWVQIGKYGTINREAELPLEWDLDSLLPDARAALNEYRLIPAEAVIAERARDANLLIITEAHTKPEHRVFTRCLLDDLYAEGYRHLGLENITPLRETSDSRPWDSLLHERGYPLMNYFSGIYPSEPEYGNLLRHAIDLGFRIFAYEHNGSSDSERDLQQAEHIVAYQRAHPGEKIVCHGGWYHAIEDATEKRPGSDTYWMAYHYRELTGDDPLTVYQDALNEKVATEQASSPYYAALRDRLEPGGTPQVLVNAAGELWRGPHGDMPFDIVTVTPPLGSTDRRRGWEGWSCDGRAYANVDLRESLGAEWNKLSFPAIVEVRGEFDSPVATPIYASELMTSDDDRSVRLWKGRYRILLRDASGRAAETVVAR</sequence>
<dbReference type="PROSITE" id="PS51257">
    <property type="entry name" value="PROKAR_LIPOPROTEIN"/>
    <property type="match status" value="1"/>
</dbReference>
<dbReference type="RefSeq" id="WP_104419007.1">
    <property type="nucleotide sequence ID" value="NZ_PTJC01000005.1"/>
</dbReference>
<dbReference type="Proteomes" id="UP000237662">
    <property type="component" value="Unassembled WGS sequence"/>
</dbReference>
<organism evidence="1 2">
    <name type="scientific">Neolewinella xylanilytica</name>
    <dbReference type="NCBI Taxonomy" id="1514080"/>
    <lineage>
        <taxon>Bacteria</taxon>
        <taxon>Pseudomonadati</taxon>
        <taxon>Bacteroidota</taxon>
        <taxon>Saprospiria</taxon>
        <taxon>Saprospirales</taxon>
        <taxon>Lewinellaceae</taxon>
        <taxon>Neolewinella</taxon>
    </lineage>
</organism>
<dbReference type="AlphaFoldDB" id="A0A2S6IAF9"/>
<evidence type="ECO:0000313" key="2">
    <source>
        <dbReference type="Proteomes" id="UP000237662"/>
    </source>
</evidence>
<protein>
    <submittedName>
        <fullName evidence="1">Uncharacterized protein</fullName>
    </submittedName>
</protein>
<name>A0A2S6IAF9_9BACT</name>
<keyword evidence="2" id="KW-1185">Reference proteome</keyword>
<comment type="caution">
    <text evidence="1">The sequence shown here is derived from an EMBL/GenBank/DDBJ whole genome shotgun (WGS) entry which is preliminary data.</text>
</comment>
<dbReference type="EMBL" id="PTJC01000005">
    <property type="protein sequence ID" value="PPK88462.1"/>
    <property type="molecule type" value="Genomic_DNA"/>
</dbReference>
<evidence type="ECO:0000313" key="1">
    <source>
        <dbReference type="EMBL" id="PPK88462.1"/>
    </source>
</evidence>
<gene>
    <name evidence="1" type="ORF">CLV84_1429</name>
</gene>
<proteinExistence type="predicted"/>
<accession>A0A2S6IAF9</accession>
<dbReference type="OrthoDB" id="277629at2"/>